<protein>
    <submittedName>
        <fullName evidence="2">PucR family transcriptional regulator</fullName>
    </submittedName>
</protein>
<feature type="domain" description="PucR C-terminal helix-turn-helix" evidence="1">
    <location>
        <begin position="475"/>
        <end position="517"/>
    </location>
</feature>
<name>A0A2R4SVQ1_9ACTN</name>
<dbReference type="Pfam" id="PF13556">
    <property type="entry name" value="HTH_30"/>
    <property type="match status" value="2"/>
</dbReference>
<dbReference type="InterPro" id="IPR051448">
    <property type="entry name" value="CdaR-like_regulators"/>
</dbReference>
<dbReference type="InterPro" id="IPR025736">
    <property type="entry name" value="PucR_C-HTH_dom"/>
</dbReference>
<dbReference type="GeneID" id="55653773"/>
<dbReference type="AlphaFoldDB" id="A0A2R4SVQ1"/>
<dbReference type="RefSeq" id="WP_108146658.1">
    <property type="nucleotide sequence ID" value="NZ_CP026304.1"/>
</dbReference>
<evidence type="ECO:0000313" key="3">
    <source>
        <dbReference type="Proteomes" id="UP000244201"/>
    </source>
</evidence>
<dbReference type="PANTHER" id="PTHR33744:SF1">
    <property type="entry name" value="DNA-BINDING TRANSCRIPTIONAL ACTIVATOR ADER"/>
    <property type="match status" value="1"/>
</dbReference>
<gene>
    <name evidence="2" type="ORF">SLUN_00465</name>
</gene>
<sequence>MPTLGYLVDNRPELQLRFVEANTAQCVESKVATMVMVSHEELLGGRSDFAHPPGTLILLTLTPDGITGSTAAAVDCMLGALARYKAAGLVVTAPEHDVRAFPAATRTLASRLRVPLLTTTAAPTEWQDLNYGIQQCRTQYAERQVDNLAGLLHRLPAQLADGRAMQRITDWLAAALEAQVLVNEPKHGMIARAPATSPAHLAHAVITQAADPARVQSELERAGVHTRLVSLAPTRRGEAVLVVAAERPFDQADSLLIQHAAKLLGLVDQARRGFAMAAQSAREARAATYQLLMNGEPAKAQRVLEGLTPGLLGTDSARVYVIDCGSAELRETTVRSCEEAVSDRALVVRCPLQERHIVIVEPLGDPDPGGLGIAGDVQSLVLSLAGPHRLGGSGRRPVALAFSAYEEALTALGFTEHTQDPVVLTLGQTNLVDLLDPIAARGWALRVLAPIRTLPVTQAEQIERTLPLALGHPHTAAARILDVHRNTVKLRLNRAADLLDMDLGRLGNKVVIGLALDITSLPATSACVPTGGAPLDGELDSLLAGPRVRAWAEALLDPLQADRRDLTRTLQAWLSYETRVDATARVLDVSEVTVRSHLKNVEQATGRDLTTLAGLRDIAVALKVCTGIPTLALWSLAAA</sequence>
<dbReference type="KEGG" id="slk:SLUN_00465"/>
<reference evidence="2 3" key="1">
    <citation type="submission" date="2018-01" db="EMBL/GenBank/DDBJ databases">
        <title>Complete genome sequence of Streptomyces lunaelactis MM109T, a Ferroverdin A producer isolated from cave moonmilk deposits.</title>
        <authorList>
            <person name="Naome A."/>
            <person name="Martinet L."/>
            <person name="Maciejewska M."/>
            <person name="Anderssen S."/>
            <person name="Adam D."/>
            <person name="Tenconi E."/>
            <person name="Deflandre B."/>
            <person name="Arguelles-Arias A."/>
            <person name="Calusinska M."/>
            <person name="Copieters W."/>
            <person name="Karim L."/>
            <person name="Hanikenne M."/>
            <person name="Baurain D."/>
            <person name="van Wezel G."/>
            <person name="Smargiasso N."/>
            <person name="de Pauw E."/>
            <person name="Delfosse P."/>
            <person name="Rigali S."/>
        </authorList>
    </citation>
    <scope>NUCLEOTIDE SEQUENCE [LARGE SCALE GENOMIC DNA]</scope>
    <source>
        <strain evidence="2 3">MM109</strain>
    </source>
</reference>
<dbReference type="OrthoDB" id="3905579at2"/>
<evidence type="ECO:0000313" key="2">
    <source>
        <dbReference type="EMBL" id="AVZ70963.1"/>
    </source>
</evidence>
<feature type="domain" description="PucR C-terminal helix-turn-helix" evidence="1">
    <location>
        <begin position="566"/>
        <end position="624"/>
    </location>
</feature>
<keyword evidence="3" id="KW-1185">Reference proteome</keyword>
<dbReference type="EMBL" id="CP026304">
    <property type="protein sequence ID" value="AVZ70963.1"/>
    <property type="molecule type" value="Genomic_DNA"/>
</dbReference>
<proteinExistence type="predicted"/>
<dbReference type="PANTHER" id="PTHR33744">
    <property type="entry name" value="CARBOHYDRATE DIACID REGULATOR"/>
    <property type="match status" value="1"/>
</dbReference>
<dbReference type="InterPro" id="IPR042070">
    <property type="entry name" value="PucR_C-HTH_sf"/>
</dbReference>
<accession>A0A2R4SVQ1</accession>
<dbReference type="Proteomes" id="UP000244201">
    <property type="component" value="Chromosome"/>
</dbReference>
<organism evidence="2 3">
    <name type="scientific">Streptomyces lunaelactis</name>
    <dbReference type="NCBI Taxonomy" id="1535768"/>
    <lineage>
        <taxon>Bacteria</taxon>
        <taxon>Bacillati</taxon>
        <taxon>Actinomycetota</taxon>
        <taxon>Actinomycetes</taxon>
        <taxon>Kitasatosporales</taxon>
        <taxon>Streptomycetaceae</taxon>
        <taxon>Streptomyces</taxon>
    </lineage>
</organism>
<evidence type="ECO:0000259" key="1">
    <source>
        <dbReference type="Pfam" id="PF13556"/>
    </source>
</evidence>
<dbReference type="Gene3D" id="1.10.10.2840">
    <property type="entry name" value="PucR C-terminal helix-turn-helix domain"/>
    <property type="match status" value="2"/>
</dbReference>